<dbReference type="GO" id="GO:0009279">
    <property type="term" value="C:cell outer membrane"/>
    <property type="evidence" value="ECO:0007669"/>
    <property type="project" value="UniProtKB-SubCell"/>
</dbReference>
<keyword evidence="4" id="KW-0410">Iron transport</keyword>
<keyword evidence="3 11" id="KW-1134">Transmembrane beta strand</keyword>
<proteinExistence type="inferred from homology"/>
<evidence type="ECO:0000313" key="15">
    <source>
        <dbReference type="EMBL" id="CAB1275075.1"/>
    </source>
</evidence>
<evidence type="ECO:0000259" key="13">
    <source>
        <dbReference type="Pfam" id="PF00593"/>
    </source>
</evidence>
<dbReference type="PANTHER" id="PTHR32552">
    <property type="entry name" value="FERRICHROME IRON RECEPTOR-RELATED"/>
    <property type="match status" value="1"/>
</dbReference>
<sequence length="705" mass="78893">MIFFAKNIPVWLLLGILLWWSNGSAAESLSDSSKKKENKIETETEFETEINTKSLKKITVTGGRGADLTGIANTASQGHVDYHQLEQRPLLRPGELLEVIPGMMVTQHSGPGKANQYFLRGFNLDHGTDFAASIDGIPLNLPSHAHGQGYLDLNGMIPELVEDIEFKKGPYYAEVGDFSSAGSAAFRTFDRLPQGIASLTLGEFDYYRAVLANSSTVGGGDFLYAGEFKFQNGPWVTPNDARFYKGLFKYTIGDDQQKFSVKAHAYHANWNSTDQIPLQAVEDGLISRYGSVDPTDGGITDRYTLGLNWLHDGDSTTTEINAYGYYYDLNLYSNFTYFLDDPINGDQINQRGRRWVAGANGKHSWFLDWNGREVTNTVGMQFRHDHIGEVGIFHTRARQRLNAVADDRVYQSSIGWYGENLVKWTNKIRSVIGLRGDFYNFDVTGLLNPENSGDVATFMASPKFSLIFGPWAKTEYFLNAGYDFHSNDAREIVEPSDPDTEEITPLARSKGAEVGVRSSWLPKLTTTVSLWYLNLDSELVFDGDEGTNEPSGESNRYGVEWSNYYRPLDWLTIDADFSFSKAQFINGDAVPNSMGRVISAGVTANWPTNPNIFGAIRLRHFGDSPLTELSSGNVFAKDTTLVNLKLGYKSERWGLSLDVLNLLNAQDWDIGYFYDYRLQGQAAVSGTVFHPVIPRAFRGNIYYRF</sequence>
<keyword evidence="15" id="KW-0675">Receptor</keyword>
<keyword evidence="7" id="KW-0406">Ion transport</keyword>
<comment type="subcellular location">
    <subcellularLocation>
        <location evidence="1 11">Cell outer membrane</location>
        <topology evidence="1 11">Multi-pass membrane protein</topology>
    </subcellularLocation>
</comment>
<keyword evidence="6" id="KW-0408">Iron</keyword>
<reference evidence="15 16" key="1">
    <citation type="submission" date="2020-03" db="EMBL/GenBank/DDBJ databases">
        <authorList>
            <person name="Picone N."/>
        </authorList>
    </citation>
    <scope>NUCLEOTIDE SEQUENCE [LARGE SCALE GENOMIC DNA]</scope>
    <source>
        <strain evidence="15">NSCAC1</strain>
    </source>
</reference>
<evidence type="ECO:0000259" key="14">
    <source>
        <dbReference type="Pfam" id="PF07715"/>
    </source>
</evidence>
<dbReference type="PANTHER" id="PTHR32552:SF81">
    <property type="entry name" value="TONB-DEPENDENT OUTER MEMBRANE RECEPTOR"/>
    <property type="match status" value="1"/>
</dbReference>
<evidence type="ECO:0000256" key="10">
    <source>
        <dbReference type="ARBA" id="ARBA00023237"/>
    </source>
</evidence>
<accession>A0A7G1Q8A4</accession>
<evidence type="ECO:0000256" key="8">
    <source>
        <dbReference type="ARBA" id="ARBA00023077"/>
    </source>
</evidence>
<dbReference type="InterPro" id="IPR037066">
    <property type="entry name" value="Plug_dom_sf"/>
</dbReference>
<evidence type="ECO:0000256" key="9">
    <source>
        <dbReference type="ARBA" id="ARBA00023136"/>
    </source>
</evidence>
<dbReference type="InterPro" id="IPR039426">
    <property type="entry name" value="TonB-dep_rcpt-like"/>
</dbReference>
<dbReference type="AlphaFoldDB" id="A0A7G1Q8A4"/>
<evidence type="ECO:0000256" key="2">
    <source>
        <dbReference type="ARBA" id="ARBA00022448"/>
    </source>
</evidence>
<organism evidence="15 16">
    <name type="scientific">Candidatus Nitrosacidococcus tergens</name>
    <dbReference type="NCBI Taxonomy" id="553981"/>
    <lineage>
        <taxon>Bacteria</taxon>
        <taxon>Pseudomonadati</taxon>
        <taxon>Pseudomonadota</taxon>
        <taxon>Gammaproteobacteria</taxon>
        <taxon>Chromatiales</taxon>
        <taxon>Chromatiaceae</taxon>
        <taxon>Candidatus Nitrosacidococcus</taxon>
    </lineage>
</organism>
<dbReference type="Pfam" id="PF07715">
    <property type="entry name" value="Plug"/>
    <property type="match status" value="1"/>
</dbReference>
<feature type="domain" description="TonB-dependent receptor plug" evidence="14">
    <location>
        <begin position="79"/>
        <end position="182"/>
    </location>
</feature>
<name>A0A7G1Q8A4_9GAMM</name>
<dbReference type="RefSeq" id="WP_197744840.1">
    <property type="nucleotide sequence ID" value="NZ_LR778175.1"/>
</dbReference>
<dbReference type="InterPro" id="IPR036942">
    <property type="entry name" value="Beta-barrel_TonB_sf"/>
</dbReference>
<comment type="similarity">
    <text evidence="11 12">Belongs to the TonB-dependent receptor family.</text>
</comment>
<evidence type="ECO:0000313" key="16">
    <source>
        <dbReference type="Proteomes" id="UP000516072"/>
    </source>
</evidence>
<keyword evidence="8 12" id="KW-0798">TonB box</keyword>
<dbReference type="Pfam" id="PF00593">
    <property type="entry name" value="TonB_dep_Rec_b-barrel"/>
    <property type="match status" value="1"/>
</dbReference>
<feature type="domain" description="TonB-dependent receptor-like beta-barrel" evidence="13">
    <location>
        <begin position="233"/>
        <end position="662"/>
    </location>
</feature>
<dbReference type="EMBL" id="LR778175">
    <property type="protein sequence ID" value="CAB1275075.1"/>
    <property type="molecule type" value="Genomic_DNA"/>
</dbReference>
<dbReference type="Gene3D" id="2.170.130.10">
    <property type="entry name" value="TonB-dependent receptor, plug domain"/>
    <property type="match status" value="1"/>
</dbReference>
<evidence type="ECO:0000256" key="1">
    <source>
        <dbReference type="ARBA" id="ARBA00004571"/>
    </source>
</evidence>
<protein>
    <submittedName>
        <fullName evidence="15">TonB-dependent receptor</fullName>
    </submittedName>
</protein>
<keyword evidence="9 11" id="KW-0472">Membrane</keyword>
<evidence type="ECO:0000256" key="7">
    <source>
        <dbReference type="ARBA" id="ARBA00023065"/>
    </source>
</evidence>
<dbReference type="Proteomes" id="UP000516072">
    <property type="component" value="Chromosome"/>
</dbReference>
<dbReference type="SUPFAM" id="SSF56935">
    <property type="entry name" value="Porins"/>
    <property type="match status" value="1"/>
</dbReference>
<dbReference type="PROSITE" id="PS52016">
    <property type="entry name" value="TONB_DEPENDENT_REC_3"/>
    <property type="match status" value="1"/>
</dbReference>
<evidence type="ECO:0000256" key="12">
    <source>
        <dbReference type="RuleBase" id="RU003357"/>
    </source>
</evidence>
<evidence type="ECO:0000256" key="11">
    <source>
        <dbReference type="PROSITE-ProRule" id="PRU01360"/>
    </source>
</evidence>
<gene>
    <name evidence="15" type="ORF">NSCAC_0486</name>
</gene>
<evidence type="ECO:0000256" key="4">
    <source>
        <dbReference type="ARBA" id="ARBA00022496"/>
    </source>
</evidence>
<keyword evidence="5 11" id="KW-0812">Transmembrane</keyword>
<dbReference type="InterPro" id="IPR012910">
    <property type="entry name" value="Plug_dom"/>
</dbReference>
<dbReference type="InterPro" id="IPR000531">
    <property type="entry name" value="Beta-barrel_TonB"/>
</dbReference>
<evidence type="ECO:0000256" key="3">
    <source>
        <dbReference type="ARBA" id="ARBA00022452"/>
    </source>
</evidence>
<dbReference type="KEGG" id="ntg:NSCAC_0486"/>
<keyword evidence="16" id="KW-1185">Reference proteome</keyword>
<evidence type="ECO:0000256" key="6">
    <source>
        <dbReference type="ARBA" id="ARBA00023004"/>
    </source>
</evidence>
<dbReference type="GO" id="GO:0006826">
    <property type="term" value="P:iron ion transport"/>
    <property type="evidence" value="ECO:0007669"/>
    <property type="project" value="UniProtKB-KW"/>
</dbReference>
<keyword evidence="10 11" id="KW-0998">Cell outer membrane</keyword>
<dbReference type="Gene3D" id="2.40.170.20">
    <property type="entry name" value="TonB-dependent receptor, beta-barrel domain"/>
    <property type="match status" value="1"/>
</dbReference>
<keyword evidence="2 11" id="KW-0813">Transport</keyword>
<evidence type="ECO:0000256" key="5">
    <source>
        <dbReference type="ARBA" id="ARBA00022692"/>
    </source>
</evidence>